<protein>
    <recommendedName>
        <fullName evidence="4">Cyclic nucleotide-binding domain-containing protein</fullName>
    </recommendedName>
</protein>
<name>A0A7G2C391_9TRYP</name>
<reference evidence="2 3" key="1">
    <citation type="submission" date="2020-08" db="EMBL/GenBank/DDBJ databases">
        <authorList>
            <person name="Newling K."/>
            <person name="Davey J."/>
            <person name="Forrester S."/>
        </authorList>
    </citation>
    <scope>NUCLEOTIDE SEQUENCE [LARGE SCALE GENOMIC DNA]</scope>
    <source>
        <strain evidence="3">Crithidia deanei Carvalho (ATCC PRA-265)</strain>
    </source>
</reference>
<feature type="compositionally biased region" description="Low complexity" evidence="1">
    <location>
        <begin position="80"/>
        <end position="91"/>
    </location>
</feature>
<evidence type="ECO:0000256" key="1">
    <source>
        <dbReference type="SAM" id="MobiDB-lite"/>
    </source>
</evidence>
<organism evidence="2 3">
    <name type="scientific">Angomonas deanei</name>
    <dbReference type="NCBI Taxonomy" id="59799"/>
    <lineage>
        <taxon>Eukaryota</taxon>
        <taxon>Discoba</taxon>
        <taxon>Euglenozoa</taxon>
        <taxon>Kinetoplastea</taxon>
        <taxon>Metakinetoplastina</taxon>
        <taxon>Trypanosomatida</taxon>
        <taxon>Trypanosomatidae</taxon>
        <taxon>Strigomonadinae</taxon>
        <taxon>Angomonas</taxon>
    </lineage>
</organism>
<feature type="region of interest" description="Disordered" evidence="1">
    <location>
        <begin position="248"/>
        <end position="268"/>
    </location>
</feature>
<feature type="compositionally biased region" description="Low complexity" evidence="1">
    <location>
        <begin position="34"/>
        <end position="43"/>
    </location>
</feature>
<accession>A0A7G2C391</accession>
<gene>
    <name evidence="2" type="ORF">ADEAN_000161000</name>
</gene>
<dbReference type="Proteomes" id="UP000515908">
    <property type="component" value="Chromosome 03"/>
</dbReference>
<evidence type="ECO:0000313" key="2">
    <source>
        <dbReference type="EMBL" id="CAD2214166.1"/>
    </source>
</evidence>
<dbReference type="InterPro" id="IPR018490">
    <property type="entry name" value="cNMP-bd_dom_sf"/>
</dbReference>
<proteinExistence type="predicted"/>
<dbReference type="EMBL" id="LR877147">
    <property type="protein sequence ID" value="CAD2214166.1"/>
    <property type="molecule type" value="Genomic_DNA"/>
</dbReference>
<dbReference type="VEuPathDB" id="TriTrypDB:ADEAN_000161000"/>
<feature type="region of interest" description="Disordered" evidence="1">
    <location>
        <begin position="1"/>
        <end position="92"/>
    </location>
</feature>
<sequence>MQKGRAESVQHVPFQNPIDHRSHSLQPNIALKPSSNKTKTTTSGKGGRTERAENSGFDVSATSSEASGVAPTKRNNTLLPRSPASPNNPRRYSTQIYDKLPARRDSSIGATSMNPKLRTNSVLDVAAAKKQAPKKERATINFSDPEYKAALKKLKKLLRPILIKRILKRRRLKKFKIYPPRKYTKESVVAALRSDKSQLADWPVPLLSMLAEEVTYNYYHPKEILVYARESHLSSGLVVLLHGQVSEERGSKDGGTTPNRPIKAQKSRTRHSPDVLCVQSILCEDRNPTCIRAGDGVDVAIITSRWFWSVVGNYVLESSKAKDLLALFSRTVLPSRNEMMLSSFYATSSLLQRSWMWPFLSGSDRVKLARSMEVRSSQHWGCLV</sequence>
<dbReference type="AlphaFoldDB" id="A0A7G2C391"/>
<keyword evidence="3" id="KW-1185">Reference proteome</keyword>
<evidence type="ECO:0000313" key="3">
    <source>
        <dbReference type="Proteomes" id="UP000515908"/>
    </source>
</evidence>
<evidence type="ECO:0008006" key="4">
    <source>
        <dbReference type="Google" id="ProtNLM"/>
    </source>
</evidence>
<dbReference type="SUPFAM" id="SSF51206">
    <property type="entry name" value="cAMP-binding domain-like"/>
    <property type="match status" value="1"/>
</dbReference>